<feature type="region of interest" description="Disordered" evidence="12">
    <location>
        <begin position="189"/>
        <end position="223"/>
    </location>
</feature>
<dbReference type="PANTHER" id="PTHR13417">
    <property type="entry name" value="E3 UBIQUITIN-PROTEIN LIGASE RNF146"/>
    <property type="match status" value="1"/>
</dbReference>
<evidence type="ECO:0000256" key="1">
    <source>
        <dbReference type="ARBA" id="ARBA00000900"/>
    </source>
</evidence>
<comment type="pathway">
    <text evidence="3 11">Protein modification; protein ubiquitination.</text>
</comment>
<dbReference type="GO" id="GO:0006511">
    <property type="term" value="P:ubiquitin-dependent protein catabolic process"/>
    <property type="evidence" value="ECO:0007669"/>
    <property type="project" value="UniProtKB-UniRule"/>
</dbReference>
<evidence type="ECO:0000313" key="13">
    <source>
        <dbReference type="EMBL" id="CAB4002070.1"/>
    </source>
</evidence>
<keyword evidence="14" id="KW-1185">Reference proteome</keyword>
<dbReference type="InterPro" id="IPR018123">
    <property type="entry name" value="WWE-dom_subgr"/>
</dbReference>
<dbReference type="CDD" id="cd16546">
    <property type="entry name" value="RING-HC_RNF146"/>
    <property type="match status" value="1"/>
</dbReference>
<comment type="domain">
    <text evidence="11">The WWE domain mediates non-covalent poly(ADP-ribose)-binding.</text>
</comment>
<dbReference type="Pfam" id="PF13445">
    <property type="entry name" value="zf-RING_UBOX"/>
    <property type="match status" value="1"/>
</dbReference>
<feature type="compositionally biased region" description="Polar residues" evidence="12">
    <location>
        <begin position="248"/>
        <end position="257"/>
    </location>
</feature>
<dbReference type="EC" id="2.3.2.27" evidence="11"/>
<sequence length="257" mass="29151">MAEQVSKEEGNKDSEECKEVKKEDLEATHLHGENKQESIPDCPVCLQAYTLPVKLKCGHIFCFLCIKGVAFRSRRCALCRQDVDLKYFDHPEIVHFEAKTSGDEGHEESSEDTDRYQWYYEGRNGWWQYEESSSAELEKAHKDGKRSCELLIAGFLYFVDFDNMIQFRKTEPGRRRRIKRDVMDAEKKGVAGLRLGNQRSDTAQSVANDTTNNRPTSAEANPTVDLRNIQRLVIGSANGGDGGDSDGQTPQHANRNN</sequence>
<evidence type="ECO:0000256" key="11">
    <source>
        <dbReference type="RuleBase" id="RU367115"/>
    </source>
</evidence>
<dbReference type="GO" id="GO:0005829">
    <property type="term" value="C:cytosol"/>
    <property type="evidence" value="ECO:0007669"/>
    <property type="project" value="UniProtKB-SubCell"/>
</dbReference>
<evidence type="ECO:0000256" key="4">
    <source>
        <dbReference type="ARBA" id="ARBA00022490"/>
    </source>
</evidence>
<comment type="catalytic activity">
    <reaction evidence="1 11">
        <text>S-ubiquitinyl-[E2 ubiquitin-conjugating enzyme]-L-cysteine + [acceptor protein]-L-lysine = [E2 ubiquitin-conjugating enzyme]-L-cysteine + N(6)-ubiquitinyl-[acceptor protein]-L-lysine.</text>
        <dbReference type="EC" id="2.3.2.27"/>
    </reaction>
</comment>
<dbReference type="SUPFAM" id="SSF57850">
    <property type="entry name" value="RING/U-box"/>
    <property type="match status" value="1"/>
</dbReference>
<feature type="region of interest" description="Disordered" evidence="12">
    <location>
        <begin position="235"/>
        <end position="257"/>
    </location>
</feature>
<dbReference type="SMART" id="SM00184">
    <property type="entry name" value="RING"/>
    <property type="match status" value="1"/>
</dbReference>
<evidence type="ECO:0000256" key="8">
    <source>
        <dbReference type="ARBA" id="ARBA00022771"/>
    </source>
</evidence>
<dbReference type="InterPro" id="IPR013083">
    <property type="entry name" value="Znf_RING/FYVE/PHD"/>
</dbReference>
<keyword evidence="4 11" id="KW-0963">Cytoplasm</keyword>
<dbReference type="InterPro" id="IPR001841">
    <property type="entry name" value="Znf_RING"/>
</dbReference>
<accession>A0A6S7HG14</accession>
<evidence type="ECO:0000256" key="9">
    <source>
        <dbReference type="ARBA" id="ARBA00022786"/>
    </source>
</evidence>
<dbReference type="GO" id="GO:0016874">
    <property type="term" value="F:ligase activity"/>
    <property type="evidence" value="ECO:0007669"/>
    <property type="project" value="UniProtKB-KW"/>
</dbReference>
<evidence type="ECO:0000256" key="7">
    <source>
        <dbReference type="ARBA" id="ARBA00022723"/>
    </source>
</evidence>
<name>A0A6S7HG14_PARCT</name>
<keyword evidence="13" id="KW-0436">Ligase</keyword>
<dbReference type="GO" id="GO:0008270">
    <property type="term" value="F:zinc ion binding"/>
    <property type="evidence" value="ECO:0007669"/>
    <property type="project" value="UniProtKB-UniRule"/>
</dbReference>
<dbReference type="GO" id="GO:0005634">
    <property type="term" value="C:nucleus"/>
    <property type="evidence" value="ECO:0007669"/>
    <property type="project" value="TreeGrafter"/>
</dbReference>
<dbReference type="Gene3D" id="3.30.40.10">
    <property type="entry name" value="Zinc/RING finger domain, C3HC4 (zinc finger)"/>
    <property type="match status" value="1"/>
</dbReference>
<dbReference type="FunFam" id="3.30.720.50:FF:000003">
    <property type="entry name" value="E3 ubiquitin-protein ligase RNF146"/>
    <property type="match status" value="1"/>
</dbReference>
<gene>
    <name evidence="13" type="ORF">PACLA_8A048555</name>
</gene>
<evidence type="ECO:0000256" key="12">
    <source>
        <dbReference type="SAM" id="MobiDB-lite"/>
    </source>
</evidence>
<evidence type="ECO:0000313" key="14">
    <source>
        <dbReference type="Proteomes" id="UP001152795"/>
    </source>
</evidence>
<dbReference type="GO" id="GO:0051865">
    <property type="term" value="P:protein autoubiquitination"/>
    <property type="evidence" value="ECO:0007669"/>
    <property type="project" value="UniProtKB-UniRule"/>
</dbReference>
<dbReference type="Proteomes" id="UP001152795">
    <property type="component" value="Unassembled WGS sequence"/>
</dbReference>
<keyword evidence="9 11" id="KW-0833">Ubl conjugation pathway</keyword>
<organism evidence="13 14">
    <name type="scientific">Paramuricea clavata</name>
    <name type="common">Red gorgonian</name>
    <name type="synonym">Violescent sea-whip</name>
    <dbReference type="NCBI Taxonomy" id="317549"/>
    <lineage>
        <taxon>Eukaryota</taxon>
        <taxon>Metazoa</taxon>
        <taxon>Cnidaria</taxon>
        <taxon>Anthozoa</taxon>
        <taxon>Octocorallia</taxon>
        <taxon>Malacalcyonacea</taxon>
        <taxon>Plexauridae</taxon>
        <taxon>Paramuricea</taxon>
    </lineage>
</organism>
<dbReference type="PANTHER" id="PTHR13417:SF2">
    <property type="entry name" value="E3 UBIQUITIN-PROTEIN LIGASE RNF146"/>
    <property type="match status" value="1"/>
</dbReference>
<evidence type="ECO:0000256" key="10">
    <source>
        <dbReference type="ARBA" id="ARBA00022833"/>
    </source>
</evidence>
<keyword evidence="10 11" id="KW-0862">Zinc</keyword>
<dbReference type="GO" id="GO:0016055">
    <property type="term" value="P:Wnt signaling pathway"/>
    <property type="evidence" value="ECO:0007669"/>
    <property type="project" value="UniProtKB-KW"/>
</dbReference>
<dbReference type="Gene3D" id="3.30.720.50">
    <property type="match status" value="1"/>
</dbReference>
<comment type="caution">
    <text evidence="13">The sequence shown here is derived from an EMBL/GenBank/DDBJ whole genome shotgun (WGS) entry which is preliminary data.</text>
</comment>
<dbReference type="OrthoDB" id="10065815at2759"/>
<feature type="region of interest" description="Disordered" evidence="12">
    <location>
        <begin position="1"/>
        <end position="20"/>
    </location>
</feature>
<keyword evidence="7 11" id="KW-0479">Metal-binding</keyword>
<keyword evidence="5 11" id="KW-0808">Transferase</keyword>
<dbReference type="InterPro" id="IPR004170">
    <property type="entry name" value="WWE_dom"/>
</dbReference>
<dbReference type="PROSITE" id="PS50089">
    <property type="entry name" value="ZF_RING_2"/>
    <property type="match status" value="1"/>
</dbReference>
<evidence type="ECO:0000256" key="6">
    <source>
        <dbReference type="ARBA" id="ARBA00022687"/>
    </source>
</evidence>
<dbReference type="SUPFAM" id="SSF117839">
    <property type="entry name" value="WWE domain"/>
    <property type="match status" value="1"/>
</dbReference>
<feature type="compositionally biased region" description="Polar residues" evidence="12">
    <location>
        <begin position="197"/>
        <end position="220"/>
    </location>
</feature>
<dbReference type="SMART" id="SM00678">
    <property type="entry name" value="WWE"/>
    <property type="match status" value="1"/>
</dbReference>
<keyword evidence="8 11" id="KW-0863">Zinc-finger</keyword>
<dbReference type="PROSITE" id="PS50918">
    <property type="entry name" value="WWE"/>
    <property type="match status" value="1"/>
</dbReference>
<dbReference type="EMBL" id="CACRXK020004249">
    <property type="protein sequence ID" value="CAB4002070.1"/>
    <property type="molecule type" value="Genomic_DNA"/>
</dbReference>
<dbReference type="GO" id="GO:0072572">
    <property type="term" value="F:poly-ADP-D-ribose binding"/>
    <property type="evidence" value="ECO:0007669"/>
    <property type="project" value="UniProtKB-UniRule"/>
</dbReference>
<dbReference type="InterPro" id="IPR027370">
    <property type="entry name" value="Znf-RING_euk"/>
</dbReference>
<dbReference type="Pfam" id="PF02825">
    <property type="entry name" value="WWE"/>
    <property type="match status" value="1"/>
</dbReference>
<dbReference type="InterPro" id="IPR033509">
    <property type="entry name" value="RNF146"/>
</dbReference>
<dbReference type="GO" id="GO:0061630">
    <property type="term" value="F:ubiquitin protein ligase activity"/>
    <property type="evidence" value="ECO:0007669"/>
    <property type="project" value="UniProtKB-UniRule"/>
</dbReference>
<dbReference type="InterPro" id="IPR044110">
    <property type="entry name" value="RING-HC_RNF146"/>
</dbReference>
<dbReference type="AlphaFoldDB" id="A0A6S7HG14"/>
<protein>
    <recommendedName>
        <fullName evidence="11">E3 ubiquitin-protein ligase</fullName>
        <ecNumber evidence="11">2.3.2.27</ecNumber>
    </recommendedName>
</protein>
<dbReference type="UniPathway" id="UPA00143"/>
<comment type="PTM">
    <text evidence="11">Ubiquitinated; autoubiquitinated.</text>
</comment>
<dbReference type="InterPro" id="IPR037197">
    <property type="entry name" value="WWE_dom_sf"/>
</dbReference>
<keyword evidence="6" id="KW-0879">Wnt signaling pathway</keyword>
<dbReference type="PROSITE" id="PS00518">
    <property type="entry name" value="ZF_RING_1"/>
    <property type="match status" value="1"/>
</dbReference>
<evidence type="ECO:0000256" key="5">
    <source>
        <dbReference type="ARBA" id="ARBA00022679"/>
    </source>
</evidence>
<comment type="subcellular location">
    <subcellularLocation>
        <location evidence="2 11">Cytoplasm</location>
        <location evidence="2 11">Cytosol</location>
    </subcellularLocation>
</comment>
<evidence type="ECO:0000256" key="3">
    <source>
        <dbReference type="ARBA" id="ARBA00004906"/>
    </source>
</evidence>
<reference evidence="13" key="1">
    <citation type="submission" date="2020-04" db="EMBL/GenBank/DDBJ databases">
        <authorList>
            <person name="Alioto T."/>
            <person name="Alioto T."/>
            <person name="Gomez Garrido J."/>
        </authorList>
    </citation>
    <scope>NUCLEOTIDE SEQUENCE</scope>
    <source>
        <strain evidence="13">A484AB</strain>
    </source>
</reference>
<proteinExistence type="predicted"/>
<dbReference type="InterPro" id="IPR017907">
    <property type="entry name" value="Znf_RING_CS"/>
</dbReference>
<evidence type="ECO:0000256" key="2">
    <source>
        <dbReference type="ARBA" id="ARBA00004514"/>
    </source>
</evidence>
<comment type="function">
    <text evidence="11">E3 ubiquitin-protein ligase that specifically binds poly-ADP-ribosylated proteins and mediates their ubiquitination and subsequent degradation.</text>
</comment>